<dbReference type="SMART" id="SM00345">
    <property type="entry name" value="HTH_GNTR"/>
    <property type="match status" value="1"/>
</dbReference>
<dbReference type="PANTHER" id="PTHR43537:SF5">
    <property type="entry name" value="UXU OPERON TRANSCRIPTIONAL REGULATOR"/>
    <property type="match status" value="1"/>
</dbReference>
<keyword evidence="6" id="KW-1185">Reference proteome</keyword>
<dbReference type="SMART" id="SM00895">
    <property type="entry name" value="FCD"/>
    <property type="match status" value="1"/>
</dbReference>
<gene>
    <name evidence="5" type="ORF">ACFOX3_04885</name>
</gene>
<dbReference type="PROSITE" id="PS50949">
    <property type="entry name" value="HTH_GNTR"/>
    <property type="match status" value="1"/>
</dbReference>
<evidence type="ECO:0000256" key="2">
    <source>
        <dbReference type="ARBA" id="ARBA00023125"/>
    </source>
</evidence>
<protein>
    <submittedName>
        <fullName evidence="5">FadR/GntR family transcriptional regulator</fullName>
    </submittedName>
</protein>
<feature type="domain" description="HTH gntR-type" evidence="4">
    <location>
        <begin position="7"/>
        <end position="75"/>
    </location>
</feature>
<evidence type="ECO:0000256" key="3">
    <source>
        <dbReference type="ARBA" id="ARBA00023163"/>
    </source>
</evidence>
<dbReference type="Gene3D" id="1.20.120.530">
    <property type="entry name" value="GntR ligand-binding domain-like"/>
    <property type="match status" value="1"/>
</dbReference>
<dbReference type="InterPro" id="IPR008920">
    <property type="entry name" value="TF_FadR/GntR_C"/>
</dbReference>
<keyword evidence="1" id="KW-0805">Transcription regulation</keyword>
<dbReference type="RefSeq" id="WP_380736117.1">
    <property type="nucleotide sequence ID" value="NZ_JBHSCX010000003.1"/>
</dbReference>
<dbReference type="InterPro" id="IPR000524">
    <property type="entry name" value="Tscrpt_reg_HTH_GntR"/>
</dbReference>
<proteinExistence type="predicted"/>
<keyword evidence="2" id="KW-0238">DNA-binding</keyword>
<dbReference type="CDD" id="cd07377">
    <property type="entry name" value="WHTH_GntR"/>
    <property type="match status" value="1"/>
</dbReference>
<dbReference type="Gene3D" id="1.10.10.10">
    <property type="entry name" value="Winged helix-like DNA-binding domain superfamily/Winged helix DNA-binding domain"/>
    <property type="match status" value="1"/>
</dbReference>
<dbReference type="PANTHER" id="PTHR43537">
    <property type="entry name" value="TRANSCRIPTIONAL REGULATOR, GNTR FAMILY"/>
    <property type="match status" value="1"/>
</dbReference>
<reference evidence="6" key="1">
    <citation type="journal article" date="2019" name="Int. J. Syst. Evol. Microbiol.">
        <title>The Global Catalogue of Microorganisms (GCM) 10K type strain sequencing project: providing services to taxonomists for standard genome sequencing and annotation.</title>
        <authorList>
            <consortium name="The Broad Institute Genomics Platform"/>
            <consortium name="The Broad Institute Genome Sequencing Center for Infectious Disease"/>
            <person name="Wu L."/>
            <person name="Ma J."/>
        </authorList>
    </citation>
    <scope>NUCLEOTIDE SEQUENCE [LARGE SCALE GENOMIC DNA]</scope>
    <source>
        <strain evidence="6">CECT 8570</strain>
    </source>
</reference>
<name>A0ABV8V148_9GAMM</name>
<dbReference type="SUPFAM" id="SSF48008">
    <property type="entry name" value="GntR ligand-binding domain-like"/>
    <property type="match status" value="1"/>
</dbReference>
<dbReference type="Proteomes" id="UP001595840">
    <property type="component" value="Unassembled WGS sequence"/>
</dbReference>
<organism evidence="5 6">
    <name type="scientific">Simiduia curdlanivorans</name>
    <dbReference type="NCBI Taxonomy" id="1492769"/>
    <lineage>
        <taxon>Bacteria</taxon>
        <taxon>Pseudomonadati</taxon>
        <taxon>Pseudomonadota</taxon>
        <taxon>Gammaproteobacteria</taxon>
        <taxon>Cellvibrionales</taxon>
        <taxon>Cellvibrionaceae</taxon>
        <taxon>Simiduia</taxon>
    </lineage>
</organism>
<dbReference type="InterPro" id="IPR011711">
    <property type="entry name" value="GntR_C"/>
</dbReference>
<dbReference type="InterPro" id="IPR036390">
    <property type="entry name" value="WH_DNA-bd_sf"/>
</dbReference>
<dbReference type="PRINTS" id="PR00035">
    <property type="entry name" value="HTHGNTR"/>
</dbReference>
<accession>A0ABV8V148</accession>
<dbReference type="Pfam" id="PF00392">
    <property type="entry name" value="GntR"/>
    <property type="match status" value="1"/>
</dbReference>
<evidence type="ECO:0000256" key="1">
    <source>
        <dbReference type="ARBA" id="ARBA00023015"/>
    </source>
</evidence>
<keyword evidence="3" id="KW-0804">Transcription</keyword>
<dbReference type="InterPro" id="IPR036388">
    <property type="entry name" value="WH-like_DNA-bd_sf"/>
</dbReference>
<dbReference type="Pfam" id="PF07729">
    <property type="entry name" value="FCD"/>
    <property type="match status" value="1"/>
</dbReference>
<dbReference type="SUPFAM" id="SSF46785">
    <property type="entry name" value="Winged helix' DNA-binding domain"/>
    <property type="match status" value="1"/>
</dbReference>
<comment type="caution">
    <text evidence="5">The sequence shown here is derived from an EMBL/GenBank/DDBJ whole genome shotgun (WGS) entry which is preliminary data.</text>
</comment>
<dbReference type="EMBL" id="JBHSCX010000003">
    <property type="protein sequence ID" value="MFC4361626.1"/>
    <property type="molecule type" value="Genomic_DNA"/>
</dbReference>
<evidence type="ECO:0000259" key="4">
    <source>
        <dbReference type="PROSITE" id="PS50949"/>
    </source>
</evidence>
<evidence type="ECO:0000313" key="6">
    <source>
        <dbReference type="Proteomes" id="UP001595840"/>
    </source>
</evidence>
<sequence>MSLNADSRLYQQVAEQLAEAITRGDFPVGTRLPAERKLAERFNVSRPTLREAVISLEIAGYVEVKGGSGVYITGQGGGVKASEKDVGALEVLEARILFESEAAGLAAKHITPEELAELEQTLQELVLESDEETPEESADRRFHLTIAKACKNAAIESTIEHLWRLRNNSPLPEAIISRVRQAGAKTRIKAHKDIFNALKAQDSEKAKAAMRNHLTHVVEQLLEASEAQAVEEAKQKSATNRARLKMLGG</sequence>
<evidence type="ECO:0000313" key="5">
    <source>
        <dbReference type="EMBL" id="MFC4361626.1"/>
    </source>
</evidence>